<dbReference type="PANTHER" id="PTHR45453:SF1">
    <property type="entry name" value="PHOSPHATE REGULON SENSOR PROTEIN PHOR"/>
    <property type="match status" value="1"/>
</dbReference>
<gene>
    <name evidence="12" type="primary">baeS</name>
    <name evidence="12" type="ORF">NCTC10974_02147</name>
</gene>
<dbReference type="PANTHER" id="PTHR45453">
    <property type="entry name" value="PHOSPHATE REGULON SENSOR PROTEIN PHOR"/>
    <property type="match status" value="1"/>
</dbReference>
<evidence type="ECO:0000259" key="11">
    <source>
        <dbReference type="PROSITE" id="PS50885"/>
    </source>
</evidence>
<name>A0A485JGE1_ECOLX</name>
<sequence length="238" mass="26558">MDGTHKLAAGDFTTRVTPTSEDELGKLAQDFNQLASKLEKNQQMRRDFMADISHELRTPLAVLRGELEAIQDGVRKFTPETVASLQAEVGTLTKLVDDLHQLSMSDEGALAYQKAPVDLIPLLEVAGGAFRERFASRGLKLQFSLPDSITVFGDRDRLMQLFNNLLENSLRYTDSGGSLKISAEQHDKTVRLTFADSAPGVSDDQLQKLFERFYRTGRFPQPSQRRFRAGAGDLPEHC</sequence>
<dbReference type="InterPro" id="IPR003661">
    <property type="entry name" value="HisK_dim/P_dom"/>
</dbReference>
<evidence type="ECO:0000259" key="10">
    <source>
        <dbReference type="PROSITE" id="PS50109"/>
    </source>
</evidence>
<dbReference type="CDD" id="cd00082">
    <property type="entry name" value="HisKA"/>
    <property type="match status" value="1"/>
</dbReference>
<comment type="catalytic activity">
    <reaction evidence="1">
        <text>ATP + protein L-histidine = ADP + protein N-phospho-L-histidine.</text>
        <dbReference type="EC" id="2.7.13.3"/>
    </reaction>
</comment>
<dbReference type="InterPro" id="IPR003594">
    <property type="entry name" value="HATPase_dom"/>
</dbReference>
<feature type="domain" description="HAMP" evidence="11">
    <location>
        <begin position="2"/>
        <end position="43"/>
    </location>
</feature>
<evidence type="ECO:0000256" key="3">
    <source>
        <dbReference type="ARBA" id="ARBA00012438"/>
    </source>
</evidence>
<keyword evidence="4" id="KW-0597">Phosphoprotein</keyword>
<dbReference type="InterPro" id="IPR005467">
    <property type="entry name" value="His_kinase_dom"/>
</dbReference>
<dbReference type="EC" id="2.7.13.3" evidence="3"/>
<dbReference type="SUPFAM" id="SSF47384">
    <property type="entry name" value="Homodimeric domain of signal transducing histidine kinase"/>
    <property type="match status" value="1"/>
</dbReference>
<dbReference type="Pfam" id="PF00672">
    <property type="entry name" value="HAMP"/>
    <property type="match status" value="1"/>
</dbReference>
<dbReference type="GO" id="GO:0005524">
    <property type="term" value="F:ATP binding"/>
    <property type="evidence" value="ECO:0007669"/>
    <property type="project" value="UniProtKB-KW"/>
</dbReference>
<evidence type="ECO:0000256" key="8">
    <source>
        <dbReference type="ARBA" id="ARBA00022840"/>
    </source>
</evidence>
<keyword evidence="6" id="KW-0547">Nucleotide-binding</keyword>
<dbReference type="Gene3D" id="1.10.8.500">
    <property type="entry name" value="HAMP domain in histidine kinase"/>
    <property type="match status" value="1"/>
</dbReference>
<dbReference type="GO" id="GO:0000155">
    <property type="term" value="F:phosphorelay sensor kinase activity"/>
    <property type="evidence" value="ECO:0007669"/>
    <property type="project" value="InterPro"/>
</dbReference>
<evidence type="ECO:0000313" key="13">
    <source>
        <dbReference type="Proteomes" id="UP000358010"/>
    </source>
</evidence>
<evidence type="ECO:0000313" key="12">
    <source>
        <dbReference type="EMBL" id="VFT68653.1"/>
    </source>
</evidence>
<dbReference type="InterPro" id="IPR036097">
    <property type="entry name" value="HisK_dim/P_sf"/>
</dbReference>
<protein>
    <recommendedName>
        <fullName evidence="3">histidine kinase</fullName>
        <ecNumber evidence="3">2.7.13.3</ecNumber>
    </recommendedName>
</protein>
<dbReference type="FunFam" id="1.10.287.130:FF:000014">
    <property type="entry name" value="Signal transduction histidine-protein kinase BaeS"/>
    <property type="match status" value="1"/>
</dbReference>
<evidence type="ECO:0000256" key="4">
    <source>
        <dbReference type="ARBA" id="ARBA00022553"/>
    </source>
</evidence>
<dbReference type="InterPro" id="IPR036890">
    <property type="entry name" value="HATPase_C_sf"/>
</dbReference>
<dbReference type="EMBL" id="CAADJZ010000001">
    <property type="protein sequence ID" value="VFT68653.1"/>
    <property type="molecule type" value="Genomic_DNA"/>
</dbReference>
<dbReference type="GO" id="GO:0004721">
    <property type="term" value="F:phosphoprotein phosphatase activity"/>
    <property type="evidence" value="ECO:0007669"/>
    <property type="project" value="TreeGrafter"/>
</dbReference>
<dbReference type="SMART" id="SM00387">
    <property type="entry name" value="HATPase_c"/>
    <property type="match status" value="1"/>
</dbReference>
<dbReference type="Gene3D" id="1.10.287.130">
    <property type="match status" value="1"/>
</dbReference>
<comment type="subcellular location">
    <subcellularLocation>
        <location evidence="2">Cell inner membrane</location>
        <topology evidence="2">Multi-pass membrane protein</topology>
    </subcellularLocation>
</comment>
<evidence type="ECO:0000256" key="6">
    <source>
        <dbReference type="ARBA" id="ARBA00022741"/>
    </source>
</evidence>
<dbReference type="Pfam" id="PF02518">
    <property type="entry name" value="HATPase_c"/>
    <property type="match status" value="1"/>
</dbReference>
<evidence type="ECO:0000256" key="5">
    <source>
        <dbReference type="ARBA" id="ARBA00022679"/>
    </source>
</evidence>
<evidence type="ECO:0000256" key="7">
    <source>
        <dbReference type="ARBA" id="ARBA00022777"/>
    </source>
</evidence>
<reference evidence="12 13" key="1">
    <citation type="submission" date="2019-03" db="EMBL/GenBank/DDBJ databases">
        <authorList>
            <consortium name="Pathogen Informatics"/>
        </authorList>
    </citation>
    <scope>NUCLEOTIDE SEQUENCE [LARGE SCALE GENOMIC DNA]</scope>
    <source>
        <strain evidence="12 13">NCTC10974</strain>
    </source>
</reference>
<dbReference type="SMART" id="SM00304">
    <property type="entry name" value="HAMP"/>
    <property type="match status" value="1"/>
</dbReference>
<organism evidence="12 13">
    <name type="scientific">Escherichia coli</name>
    <dbReference type="NCBI Taxonomy" id="562"/>
    <lineage>
        <taxon>Bacteria</taxon>
        <taxon>Pseudomonadati</taxon>
        <taxon>Pseudomonadota</taxon>
        <taxon>Gammaproteobacteria</taxon>
        <taxon>Enterobacterales</taxon>
        <taxon>Enterobacteriaceae</taxon>
        <taxon>Escherichia</taxon>
    </lineage>
</organism>
<dbReference type="AlphaFoldDB" id="A0A485JGE1"/>
<evidence type="ECO:0000256" key="9">
    <source>
        <dbReference type="ARBA" id="ARBA00023012"/>
    </source>
</evidence>
<dbReference type="Proteomes" id="UP000358010">
    <property type="component" value="Unassembled WGS sequence"/>
</dbReference>
<dbReference type="GO" id="GO:0005886">
    <property type="term" value="C:plasma membrane"/>
    <property type="evidence" value="ECO:0007669"/>
    <property type="project" value="UniProtKB-SubCell"/>
</dbReference>
<proteinExistence type="predicted"/>
<evidence type="ECO:0000256" key="2">
    <source>
        <dbReference type="ARBA" id="ARBA00004429"/>
    </source>
</evidence>
<keyword evidence="9" id="KW-0902">Two-component regulatory system</keyword>
<feature type="domain" description="Histidine kinase" evidence="10">
    <location>
        <begin position="51"/>
        <end position="232"/>
    </location>
</feature>
<dbReference type="InterPro" id="IPR003660">
    <property type="entry name" value="HAMP_dom"/>
</dbReference>
<accession>A0A485JGE1</accession>
<dbReference type="InterPro" id="IPR050351">
    <property type="entry name" value="BphY/WalK/GraS-like"/>
</dbReference>
<dbReference type="SMART" id="SM00388">
    <property type="entry name" value="HisKA"/>
    <property type="match status" value="1"/>
</dbReference>
<dbReference type="SUPFAM" id="SSF55874">
    <property type="entry name" value="ATPase domain of HSP90 chaperone/DNA topoisomerase II/histidine kinase"/>
    <property type="match status" value="1"/>
</dbReference>
<dbReference type="PROSITE" id="PS50109">
    <property type="entry name" value="HIS_KIN"/>
    <property type="match status" value="1"/>
</dbReference>
<dbReference type="Gene3D" id="3.30.565.10">
    <property type="entry name" value="Histidine kinase-like ATPase, C-terminal domain"/>
    <property type="match status" value="1"/>
</dbReference>
<keyword evidence="7 12" id="KW-0418">Kinase</keyword>
<keyword evidence="8" id="KW-0067">ATP-binding</keyword>
<keyword evidence="5 12" id="KW-0808">Transferase</keyword>
<dbReference type="CDD" id="cd06225">
    <property type="entry name" value="HAMP"/>
    <property type="match status" value="1"/>
</dbReference>
<dbReference type="GO" id="GO:0016036">
    <property type="term" value="P:cellular response to phosphate starvation"/>
    <property type="evidence" value="ECO:0007669"/>
    <property type="project" value="TreeGrafter"/>
</dbReference>
<dbReference type="PROSITE" id="PS50885">
    <property type="entry name" value="HAMP"/>
    <property type="match status" value="1"/>
</dbReference>
<dbReference type="Pfam" id="PF00512">
    <property type="entry name" value="HisKA"/>
    <property type="match status" value="1"/>
</dbReference>
<evidence type="ECO:0000256" key="1">
    <source>
        <dbReference type="ARBA" id="ARBA00000085"/>
    </source>
</evidence>